<accession>A0A1I7YGX3</accession>
<evidence type="ECO:0000313" key="2">
    <source>
        <dbReference type="WBParaSite" id="L893_g15998.t1"/>
    </source>
</evidence>
<dbReference type="WBParaSite" id="L893_g15998.t1">
    <property type="protein sequence ID" value="L893_g15998.t1"/>
    <property type="gene ID" value="L893_g15998"/>
</dbReference>
<dbReference type="AlphaFoldDB" id="A0A1I7YGX3"/>
<proteinExistence type="predicted"/>
<name>A0A1I7YGX3_9BILA</name>
<evidence type="ECO:0000313" key="1">
    <source>
        <dbReference type="Proteomes" id="UP000095287"/>
    </source>
</evidence>
<protein>
    <submittedName>
        <fullName evidence="2">Uncharacterized protein</fullName>
    </submittedName>
</protein>
<reference evidence="2" key="1">
    <citation type="submission" date="2016-11" db="UniProtKB">
        <authorList>
            <consortium name="WormBaseParasite"/>
        </authorList>
    </citation>
    <scope>IDENTIFICATION</scope>
</reference>
<sequence>MVRPNIYTTQSSAGFSEGTVQWVVRSATVLQACFKIMVIATLKSDRVLVCLESAQQVFPAPDNNAAAHMEGGLPQRAPAQDDFPHHVLAFAALY</sequence>
<dbReference type="Proteomes" id="UP000095287">
    <property type="component" value="Unplaced"/>
</dbReference>
<keyword evidence="1" id="KW-1185">Reference proteome</keyword>
<organism evidence="1 2">
    <name type="scientific">Steinernema glaseri</name>
    <dbReference type="NCBI Taxonomy" id="37863"/>
    <lineage>
        <taxon>Eukaryota</taxon>
        <taxon>Metazoa</taxon>
        <taxon>Ecdysozoa</taxon>
        <taxon>Nematoda</taxon>
        <taxon>Chromadorea</taxon>
        <taxon>Rhabditida</taxon>
        <taxon>Tylenchina</taxon>
        <taxon>Panagrolaimomorpha</taxon>
        <taxon>Strongyloidoidea</taxon>
        <taxon>Steinernematidae</taxon>
        <taxon>Steinernema</taxon>
    </lineage>
</organism>